<evidence type="ECO:0000256" key="1">
    <source>
        <dbReference type="SAM" id="MobiDB-lite"/>
    </source>
</evidence>
<reference evidence="3 4" key="1">
    <citation type="journal article" date="2017" name="Mol. Biol. Evol.">
        <title>The 4-celled Tetrabaena socialis nuclear genome reveals the essential components for genetic control of cell number at the origin of multicellularity in the volvocine lineage.</title>
        <authorList>
            <person name="Featherston J."/>
            <person name="Arakaki Y."/>
            <person name="Hanschen E.R."/>
            <person name="Ferris P.J."/>
            <person name="Michod R.E."/>
            <person name="Olson B.J.S.C."/>
            <person name="Nozaki H."/>
            <person name="Durand P.M."/>
        </authorList>
    </citation>
    <scope>NUCLEOTIDE SEQUENCE [LARGE SCALE GENOMIC DNA]</scope>
    <source>
        <strain evidence="3 4">NIES-571</strain>
    </source>
</reference>
<dbReference type="OrthoDB" id="414698at2759"/>
<evidence type="ECO:0000313" key="4">
    <source>
        <dbReference type="Proteomes" id="UP000236333"/>
    </source>
</evidence>
<evidence type="ECO:0000313" key="3">
    <source>
        <dbReference type="EMBL" id="PNH09666.1"/>
    </source>
</evidence>
<feature type="domain" description="Serine hydrolase" evidence="2">
    <location>
        <begin position="14"/>
        <end position="271"/>
    </location>
</feature>
<comment type="caution">
    <text evidence="3">The sequence shown here is derived from an EMBL/GenBank/DDBJ whole genome shotgun (WGS) entry which is preliminary data.</text>
</comment>
<feature type="region of interest" description="Disordered" evidence="1">
    <location>
        <begin position="172"/>
        <end position="230"/>
    </location>
</feature>
<dbReference type="Pfam" id="PF03959">
    <property type="entry name" value="FSH1"/>
    <property type="match status" value="1"/>
</dbReference>
<proteinExistence type="predicted"/>
<gene>
    <name evidence="3" type="ORF">TSOC_003649</name>
</gene>
<dbReference type="Proteomes" id="UP000236333">
    <property type="component" value="Unassembled WGS sequence"/>
</dbReference>
<feature type="compositionally biased region" description="Polar residues" evidence="1">
    <location>
        <begin position="180"/>
        <end position="190"/>
    </location>
</feature>
<dbReference type="Gene3D" id="3.40.50.1820">
    <property type="entry name" value="alpha/beta hydrolase"/>
    <property type="match status" value="1"/>
</dbReference>
<accession>A0A2J8AAW7</accession>
<protein>
    <recommendedName>
        <fullName evidence="2">Serine hydrolase domain-containing protein</fullName>
    </recommendedName>
</protein>
<dbReference type="InterPro" id="IPR005645">
    <property type="entry name" value="FSH-like_dom"/>
</dbReference>
<dbReference type="PANTHER" id="PTHR22778:SF51">
    <property type="entry name" value="DIHYDROFOLATE REDUCTASE"/>
    <property type="match status" value="1"/>
</dbReference>
<dbReference type="SUPFAM" id="SSF53474">
    <property type="entry name" value="alpha/beta-Hydrolases"/>
    <property type="match status" value="1"/>
</dbReference>
<evidence type="ECO:0000259" key="2">
    <source>
        <dbReference type="Pfam" id="PF03959"/>
    </source>
</evidence>
<dbReference type="EMBL" id="PGGS01000082">
    <property type="protein sequence ID" value="PNH09666.1"/>
    <property type="molecule type" value="Genomic_DNA"/>
</dbReference>
<keyword evidence="4" id="KW-1185">Reference proteome</keyword>
<dbReference type="InterPro" id="IPR029058">
    <property type="entry name" value="AB_hydrolase_fold"/>
</dbReference>
<organism evidence="3 4">
    <name type="scientific">Tetrabaena socialis</name>
    <dbReference type="NCBI Taxonomy" id="47790"/>
    <lineage>
        <taxon>Eukaryota</taxon>
        <taxon>Viridiplantae</taxon>
        <taxon>Chlorophyta</taxon>
        <taxon>core chlorophytes</taxon>
        <taxon>Chlorophyceae</taxon>
        <taxon>CS clade</taxon>
        <taxon>Chlamydomonadales</taxon>
        <taxon>Tetrabaenaceae</taxon>
        <taxon>Tetrabaena</taxon>
    </lineage>
</organism>
<dbReference type="AlphaFoldDB" id="A0A2J8AAW7"/>
<sequence>MAHAAATAASGASSRPRLLALHGWRTSAAVLQQQVLLRMSGLHTALHEAAEVACLEAPHAARGPPTPDVQRFFQPPFSEWWDAVKDANGSISYVGAEQSLAVVEVELRTAAAAGRPVAGLLGFSQGAALAALVLALQERGERFQDVPPLRCALLISGSIVRDPAFAHLYGSAHDAARQPPTATSESQDQRQVAEAGAQARQLLQPHQREQLPGSQRAESLPQRPPVLRRPTCHLVGDADVMRVRSEQLAAVFEAPLLLRHTQGHVVPRLPSEQAERVVAFLQHHLQPPQ</sequence>
<name>A0A2J8AAW7_9CHLO</name>
<dbReference type="PANTHER" id="PTHR22778">
    <property type="entry name" value="OVARIAN CANCER GENE-2 PROTEIN-RELATED"/>
    <property type="match status" value="1"/>
</dbReference>